<gene>
    <name evidence="1" type="ORF">OWV82_015372</name>
</gene>
<organism evidence="1 2">
    <name type="scientific">Melia azedarach</name>
    <name type="common">Chinaberry tree</name>
    <dbReference type="NCBI Taxonomy" id="155640"/>
    <lineage>
        <taxon>Eukaryota</taxon>
        <taxon>Viridiplantae</taxon>
        <taxon>Streptophyta</taxon>
        <taxon>Embryophyta</taxon>
        <taxon>Tracheophyta</taxon>
        <taxon>Spermatophyta</taxon>
        <taxon>Magnoliopsida</taxon>
        <taxon>eudicotyledons</taxon>
        <taxon>Gunneridae</taxon>
        <taxon>Pentapetalae</taxon>
        <taxon>rosids</taxon>
        <taxon>malvids</taxon>
        <taxon>Sapindales</taxon>
        <taxon>Meliaceae</taxon>
        <taxon>Melia</taxon>
    </lineage>
</organism>
<dbReference type="EMBL" id="CM051401">
    <property type="protein sequence ID" value="KAJ4713254.1"/>
    <property type="molecule type" value="Genomic_DNA"/>
</dbReference>
<name>A0ACC1XR97_MELAZ</name>
<comment type="caution">
    <text evidence="1">The sequence shown here is derived from an EMBL/GenBank/DDBJ whole genome shotgun (WGS) entry which is preliminary data.</text>
</comment>
<keyword evidence="2" id="KW-1185">Reference proteome</keyword>
<reference evidence="1 2" key="1">
    <citation type="journal article" date="2023" name="Science">
        <title>Complex scaffold remodeling in plant triterpene biosynthesis.</title>
        <authorList>
            <person name="De La Pena R."/>
            <person name="Hodgson H."/>
            <person name="Liu J.C."/>
            <person name="Stephenson M.J."/>
            <person name="Martin A.C."/>
            <person name="Owen C."/>
            <person name="Harkess A."/>
            <person name="Leebens-Mack J."/>
            <person name="Jimenez L.E."/>
            <person name="Osbourn A."/>
            <person name="Sattely E.S."/>
        </authorList>
    </citation>
    <scope>NUCLEOTIDE SEQUENCE [LARGE SCALE GENOMIC DNA]</scope>
    <source>
        <strain evidence="2">cv. JPN11</strain>
        <tissue evidence="1">Leaf</tissue>
    </source>
</reference>
<proteinExistence type="predicted"/>
<accession>A0ACC1XR97</accession>
<protein>
    <submittedName>
        <fullName evidence="1">18S pre-ribosomal assembly protein gar2-like protein</fullName>
    </submittedName>
</protein>
<sequence>MHSSEPEGNEEGKKRHCKEIRMDSDTPELVAFFEEHSYQVVKDIFPDEEVPSLKNKCLVENFELDHKNISLMLNSEVDNDSATNNRTMEKKSSTRNKSKLRIENHSGKDTMIEDEDGSDDKIVPQKQQIEKVESREADLTNSMVASATEVTDDNSHTINASSEIEEESERSIIHPPDSSSTTVDRKEDQLRQKAGIKRLPHETQDTSKPQYETEMSESQNLSSQIFVHQHDHQGQGETNSVSIPTTLPCSGSISFRSNSSTASSHSFAFPILASEWNESPVRMVKADRRQLRKQQNWRMCFLCCKF</sequence>
<evidence type="ECO:0000313" key="2">
    <source>
        <dbReference type="Proteomes" id="UP001164539"/>
    </source>
</evidence>
<dbReference type="Proteomes" id="UP001164539">
    <property type="component" value="Chromosome 8"/>
</dbReference>
<evidence type="ECO:0000313" key="1">
    <source>
        <dbReference type="EMBL" id="KAJ4713254.1"/>
    </source>
</evidence>